<dbReference type="InterPro" id="IPR008920">
    <property type="entry name" value="TF_FadR/GntR_C"/>
</dbReference>
<dbReference type="SUPFAM" id="SSF48008">
    <property type="entry name" value="GntR ligand-binding domain-like"/>
    <property type="match status" value="1"/>
</dbReference>
<sequence length="222" mass="24351">MSTPTQTTQLYERLRGAILTLDLAPGQPLTERGLEQRFAASRTPVRAALTRLEAEGLARRDGRGWIVAPIDLEEIGLIAEVREALETAGVRLAAERATEAQLAAIRTLLDEPRADDEHTVLRVGGDFHEELAALSANHLLAEGVHGAMVRLARTRWLEVRTPEAREQAATEHRAILDAVAARDPERAADLVARHIRGTNERLIASLTADQRRLRGHGVDIVS</sequence>
<comment type="caution">
    <text evidence="5">The sequence shown here is derived from an EMBL/GenBank/DDBJ whole genome shotgun (WGS) entry which is preliminary data.</text>
</comment>
<organism evidence="5 6">
    <name type="scientific">Plantibacter flavus</name>
    <dbReference type="NCBI Taxonomy" id="150123"/>
    <lineage>
        <taxon>Bacteria</taxon>
        <taxon>Bacillati</taxon>
        <taxon>Actinomycetota</taxon>
        <taxon>Actinomycetes</taxon>
        <taxon>Micrococcales</taxon>
        <taxon>Microbacteriaceae</taxon>
        <taxon>Plantibacter</taxon>
    </lineage>
</organism>
<keyword evidence="2" id="KW-0238">DNA-binding</keyword>
<dbReference type="Gene3D" id="1.10.10.10">
    <property type="entry name" value="Winged helix-like DNA-binding domain superfamily/Winged helix DNA-binding domain"/>
    <property type="match status" value="1"/>
</dbReference>
<name>A0A3N2C787_9MICO</name>
<dbReference type="InterPro" id="IPR011711">
    <property type="entry name" value="GntR_C"/>
</dbReference>
<dbReference type="Pfam" id="PF07729">
    <property type="entry name" value="FCD"/>
    <property type="match status" value="1"/>
</dbReference>
<evidence type="ECO:0000256" key="1">
    <source>
        <dbReference type="ARBA" id="ARBA00023015"/>
    </source>
</evidence>
<dbReference type="GO" id="GO:0003700">
    <property type="term" value="F:DNA-binding transcription factor activity"/>
    <property type="evidence" value="ECO:0007669"/>
    <property type="project" value="InterPro"/>
</dbReference>
<dbReference type="EMBL" id="RKHL01000001">
    <property type="protein sequence ID" value="ROR83154.1"/>
    <property type="molecule type" value="Genomic_DNA"/>
</dbReference>
<dbReference type="CDD" id="cd07377">
    <property type="entry name" value="WHTH_GntR"/>
    <property type="match status" value="1"/>
</dbReference>
<evidence type="ECO:0000313" key="5">
    <source>
        <dbReference type="EMBL" id="ROR83154.1"/>
    </source>
</evidence>
<dbReference type="InterPro" id="IPR036388">
    <property type="entry name" value="WH-like_DNA-bd_sf"/>
</dbReference>
<dbReference type="InterPro" id="IPR036390">
    <property type="entry name" value="WH_DNA-bd_sf"/>
</dbReference>
<dbReference type="PANTHER" id="PTHR43537">
    <property type="entry name" value="TRANSCRIPTIONAL REGULATOR, GNTR FAMILY"/>
    <property type="match status" value="1"/>
</dbReference>
<evidence type="ECO:0000313" key="6">
    <source>
        <dbReference type="Proteomes" id="UP000266915"/>
    </source>
</evidence>
<dbReference type="RefSeq" id="WP_085513661.1">
    <property type="nucleotide sequence ID" value="NZ_FXAP01000006.1"/>
</dbReference>
<keyword evidence="1" id="KW-0805">Transcription regulation</keyword>
<dbReference type="PANTHER" id="PTHR43537:SF45">
    <property type="entry name" value="GNTR FAMILY REGULATORY PROTEIN"/>
    <property type="match status" value="1"/>
</dbReference>
<reference evidence="5 6" key="1">
    <citation type="submission" date="2018-11" db="EMBL/GenBank/DDBJ databases">
        <title>Sequencing the genomes of 1000 actinobacteria strains.</title>
        <authorList>
            <person name="Klenk H.-P."/>
        </authorList>
    </citation>
    <scope>NUCLEOTIDE SEQUENCE [LARGE SCALE GENOMIC DNA]</scope>
    <source>
        <strain evidence="5 6">DSM 14012</strain>
    </source>
</reference>
<dbReference type="GO" id="GO:0003677">
    <property type="term" value="F:DNA binding"/>
    <property type="evidence" value="ECO:0007669"/>
    <property type="project" value="UniProtKB-KW"/>
</dbReference>
<feature type="domain" description="HTH gntR-type" evidence="4">
    <location>
        <begin position="4"/>
        <end position="70"/>
    </location>
</feature>
<dbReference type="SUPFAM" id="SSF46785">
    <property type="entry name" value="Winged helix' DNA-binding domain"/>
    <property type="match status" value="1"/>
</dbReference>
<dbReference type="Gene3D" id="1.20.120.530">
    <property type="entry name" value="GntR ligand-binding domain-like"/>
    <property type="match status" value="1"/>
</dbReference>
<dbReference type="Proteomes" id="UP000266915">
    <property type="component" value="Unassembled WGS sequence"/>
</dbReference>
<evidence type="ECO:0000256" key="3">
    <source>
        <dbReference type="ARBA" id="ARBA00023163"/>
    </source>
</evidence>
<accession>A0A3N2C787</accession>
<dbReference type="Pfam" id="PF00392">
    <property type="entry name" value="GntR"/>
    <property type="match status" value="1"/>
</dbReference>
<protein>
    <submittedName>
        <fullName evidence="5">GntR family transcriptional regulator</fullName>
    </submittedName>
</protein>
<dbReference type="SMART" id="SM00895">
    <property type="entry name" value="FCD"/>
    <property type="match status" value="1"/>
</dbReference>
<dbReference type="InterPro" id="IPR000524">
    <property type="entry name" value="Tscrpt_reg_HTH_GntR"/>
</dbReference>
<keyword evidence="6" id="KW-1185">Reference proteome</keyword>
<proteinExistence type="predicted"/>
<dbReference type="AlphaFoldDB" id="A0A3N2C787"/>
<dbReference type="SMART" id="SM00345">
    <property type="entry name" value="HTH_GNTR"/>
    <property type="match status" value="1"/>
</dbReference>
<gene>
    <name evidence="5" type="ORF">EDD42_3260</name>
</gene>
<evidence type="ECO:0000256" key="2">
    <source>
        <dbReference type="ARBA" id="ARBA00023125"/>
    </source>
</evidence>
<evidence type="ECO:0000259" key="4">
    <source>
        <dbReference type="PROSITE" id="PS50949"/>
    </source>
</evidence>
<keyword evidence="3" id="KW-0804">Transcription</keyword>
<dbReference type="PROSITE" id="PS50949">
    <property type="entry name" value="HTH_GNTR"/>
    <property type="match status" value="1"/>
</dbReference>